<protein>
    <submittedName>
        <fullName evidence="1">Uncharacterized protein</fullName>
    </submittedName>
</protein>
<reference evidence="1" key="1">
    <citation type="journal article" date="2021" name="PeerJ">
        <title>Extensive microbial diversity within the chicken gut microbiome revealed by metagenomics and culture.</title>
        <authorList>
            <person name="Gilroy R."/>
            <person name="Ravi A."/>
            <person name="Getino M."/>
            <person name="Pursley I."/>
            <person name="Horton D.L."/>
            <person name="Alikhan N.F."/>
            <person name="Baker D."/>
            <person name="Gharbi K."/>
            <person name="Hall N."/>
            <person name="Watson M."/>
            <person name="Adriaenssens E.M."/>
            <person name="Foster-Nyarko E."/>
            <person name="Jarju S."/>
            <person name="Secka A."/>
            <person name="Antonio M."/>
            <person name="Oren A."/>
            <person name="Chaudhuri R.R."/>
            <person name="La Ragione R."/>
            <person name="Hildebrand F."/>
            <person name="Pallen M.J."/>
        </authorList>
    </citation>
    <scope>NUCLEOTIDE SEQUENCE</scope>
    <source>
        <strain evidence="1">USAMLcec2-132</strain>
    </source>
</reference>
<proteinExistence type="predicted"/>
<dbReference type="Proteomes" id="UP000823891">
    <property type="component" value="Unassembled WGS sequence"/>
</dbReference>
<evidence type="ECO:0000313" key="2">
    <source>
        <dbReference type="Proteomes" id="UP000823891"/>
    </source>
</evidence>
<dbReference type="AlphaFoldDB" id="A0A9D2NHP2"/>
<evidence type="ECO:0000313" key="1">
    <source>
        <dbReference type="EMBL" id="HJC24426.1"/>
    </source>
</evidence>
<dbReference type="InterPro" id="IPR008928">
    <property type="entry name" value="6-hairpin_glycosidase_sf"/>
</dbReference>
<name>A0A9D2NHP2_9FIRM</name>
<dbReference type="SUPFAM" id="SSF48208">
    <property type="entry name" value="Six-hairpin glycosidases"/>
    <property type="match status" value="1"/>
</dbReference>
<organism evidence="1 2">
    <name type="scientific">Candidatus Eisenbergiella merdavium</name>
    <dbReference type="NCBI Taxonomy" id="2838551"/>
    <lineage>
        <taxon>Bacteria</taxon>
        <taxon>Bacillati</taxon>
        <taxon>Bacillota</taxon>
        <taxon>Clostridia</taxon>
        <taxon>Lachnospirales</taxon>
        <taxon>Lachnospiraceae</taxon>
        <taxon>Eisenbergiella</taxon>
    </lineage>
</organism>
<accession>A0A9D2NHP2</accession>
<dbReference type="GO" id="GO:0005975">
    <property type="term" value="P:carbohydrate metabolic process"/>
    <property type="evidence" value="ECO:0007669"/>
    <property type="project" value="InterPro"/>
</dbReference>
<reference evidence="1" key="2">
    <citation type="submission" date="2021-04" db="EMBL/GenBank/DDBJ databases">
        <authorList>
            <person name="Gilroy R."/>
        </authorList>
    </citation>
    <scope>NUCLEOTIDE SEQUENCE</scope>
    <source>
        <strain evidence="1">USAMLcec2-132</strain>
    </source>
</reference>
<comment type="caution">
    <text evidence="1">The sequence shown here is derived from an EMBL/GenBank/DDBJ whole genome shotgun (WGS) entry which is preliminary data.</text>
</comment>
<sequence>MEVRMTCCGLKNGKWEDLKESREGGEALFISGDGLLQVRLTPADYGWDYFMESRSKEKTQIRLAVSLGNERDAFHVIPCNIYGDNNIDRVKPGEFPSLTRSHAGTRFCSDFWEFRADRAAVPVSMMSQGNQTAGISIDPYSENEGEEGWIHNGVFAGLPNTIGVSLGYENFPSTFVDKGHEEPATAEYAFCAKAKGSIYLLEGRGRQDMHRIVQAEYEKRHERARYEKRFEEAAEAILDACIQLNWNEEWQAYTDMSCQPPEKTQLKAWRPVYEIGWTGIAELACPFVMAEQLLGVKKERFGRAKDGRELLDQIAGAYNPASGLLHDLVAPVDESGSLENGWWIWYYIKEPCHCAYTNAKGIYGLLKTMSFLADRGQNYPKEWMDMVRKVLDTIIFLQREDGNYGYTYSSREKKVLDWDGFAGCWFLPCMVYAWKLTGEARYLESAERAERFYARYVHELNCYSTPMDTWKAVDEEGNLAFVRGTRLLHELTGKEEYLNDLKEGACYEYLWRYGYAARPENPPLRDGWNSCGGSVTSVSNPHIHPMGVLIDTDLRYLARVTGEEYHRMRADDGTAWLMQCLELYPEKSGYGGYGMISERFCPSDGLVTERYSDGRPFSSWFTFNLWATANVLEAIMDLLEEKASLK</sequence>
<dbReference type="EMBL" id="DWWS01000044">
    <property type="protein sequence ID" value="HJC24426.1"/>
    <property type="molecule type" value="Genomic_DNA"/>
</dbReference>
<gene>
    <name evidence="1" type="ORF">H9761_12065</name>
</gene>